<dbReference type="InterPro" id="IPR020846">
    <property type="entry name" value="MFS_dom"/>
</dbReference>
<dbReference type="SUPFAM" id="SSF103473">
    <property type="entry name" value="MFS general substrate transporter"/>
    <property type="match status" value="1"/>
</dbReference>
<feature type="transmembrane region" description="Helical" evidence="5">
    <location>
        <begin position="477"/>
        <end position="498"/>
    </location>
</feature>
<dbReference type="AlphaFoldDB" id="A0A397UYB8"/>
<feature type="transmembrane region" description="Helical" evidence="5">
    <location>
        <begin position="384"/>
        <end position="405"/>
    </location>
</feature>
<dbReference type="Proteomes" id="UP000266673">
    <property type="component" value="Unassembled WGS sequence"/>
</dbReference>
<proteinExistence type="predicted"/>
<comment type="caution">
    <text evidence="7">The sequence shown here is derived from an EMBL/GenBank/DDBJ whole genome shotgun (WGS) entry which is preliminary data.</text>
</comment>
<sequence>MEKNSYAIESTTTDIASQHFVVREDHNTQNDEIISSLKQVFGPVIFENEKKIETEQNYKEKSDVHSESMVAISDSTDSYATMPDDDPKNWPTTKKWWILFVVIVSGMLSPVASTILYPALIILQQELQTSETVINSLVSIFIYCMAIAPIVWAAYSDEFATRRKVYLASMMVFIISTIICAISKNIWLLLIMRAVQACGSSAVLSIGSAIISDIYVSTERGHAYGLFYLAYWLGPFIGPMCGGYLTEYFGWRWMFWFLAIYGGVIFIIILCFLPETSRTVSSPTNASTKTRFNPIAPLKLLRYPNVTLVVIYISIISSTIHLQYVSVPRNFSQRYNLSSSTIGLLFIAPAAGCAFGSLLGGKYSDFVLRKKTENADSSYPEMRIHSAWSGALLVPCSYLAYGWLLENNYNLIVLMILWFLGSLGTLIVFNALSSYLVDAYTSRSASATALNNCFRFMVAGTVAILEPLMEDTFGTGWMFTFIVSLGVVSGLLVVVVYFKGKEWREISDLMNTGSSDQIV</sequence>
<dbReference type="PANTHER" id="PTHR23502">
    <property type="entry name" value="MAJOR FACILITATOR SUPERFAMILY"/>
    <property type="match status" value="1"/>
</dbReference>
<evidence type="ECO:0000313" key="7">
    <source>
        <dbReference type="EMBL" id="RIB14177.1"/>
    </source>
</evidence>
<evidence type="ECO:0000256" key="4">
    <source>
        <dbReference type="ARBA" id="ARBA00023136"/>
    </source>
</evidence>
<keyword evidence="2 5" id="KW-0812">Transmembrane</keyword>
<evidence type="ECO:0000259" key="6">
    <source>
        <dbReference type="PROSITE" id="PS50850"/>
    </source>
</evidence>
<dbReference type="PANTHER" id="PTHR23502:SF5">
    <property type="entry name" value="QUINIDINE RESISTANCE PROTEIN 3"/>
    <property type="match status" value="1"/>
</dbReference>
<feature type="transmembrane region" description="Helical" evidence="5">
    <location>
        <begin position="300"/>
        <end position="322"/>
    </location>
</feature>
<dbReference type="GO" id="GO:0022857">
    <property type="term" value="F:transmembrane transporter activity"/>
    <property type="evidence" value="ECO:0007669"/>
    <property type="project" value="InterPro"/>
</dbReference>
<feature type="domain" description="Major facilitator superfamily (MFS) profile" evidence="6">
    <location>
        <begin position="98"/>
        <end position="501"/>
    </location>
</feature>
<feature type="transmembrane region" description="Helical" evidence="5">
    <location>
        <begin position="342"/>
        <end position="363"/>
    </location>
</feature>
<organism evidence="7 8">
    <name type="scientific">Gigaspora rosea</name>
    <dbReference type="NCBI Taxonomy" id="44941"/>
    <lineage>
        <taxon>Eukaryota</taxon>
        <taxon>Fungi</taxon>
        <taxon>Fungi incertae sedis</taxon>
        <taxon>Mucoromycota</taxon>
        <taxon>Glomeromycotina</taxon>
        <taxon>Glomeromycetes</taxon>
        <taxon>Diversisporales</taxon>
        <taxon>Gigasporaceae</taxon>
        <taxon>Gigaspora</taxon>
    </lineage>
</organism>
<keyword evidence="4 5" id="KW-0472">Membrane</keyword>
<dbReference type="GO" id="GO:0005886">
    <property type="term" value="C:plasma membrane"/>
    <property type="evidence" value="ECO:0007669"/>
    <property type="project" value="TreeGrafter"/>
</dbReference>
<feature type="transmembrane region" description="Helical" evidence="5">
    <location>
        <begin position="444"/>
        <end position="465"/>
    </location>
</feature>
<evidence type="ECO:0000256" key="2">
    <source>
        <dbReference type="ARBA" id="ARBA00022692"/>
    </source>
</evidence>
<feature type="transmembrane region" description="Helical" evidence="5">
    <location>
        <begin position="133"/>
        <end position="155"/>
    </location>
</feature>
<evidence type="ECO:0000256" key="5">
    <source>
        <dbReference type="SAM" id="Phobius"/>
    </source>
</evidence>
<dbReference type="InterPro" id="IPR011701">
    <property type="entry name" value="MFS"/>
</dbReference>
<protein>
    <submittedName>
        <fullName evidence="7">Major facilitator superfamily domain-containing protein</fullName>
    </submittedName>
</protein>
<dbReference type="OrthoDB" id="440553at2759"/>
<accession>A0A397UYB8</accession>
<feature type="transmembrane region" description="Helical" evidence="5">
    <location>
        <begin position="167"/>
        <end position="188"/>
    </location>
</feature>
<name>A0A397UYB8_9GLOM</name>
<feature type="transmembrane region" description="Helical" evidence="5">
    <location>
        <begin position="251"/>
        <end position="273"/>
    </location>
</feature>
<dbReference type="InterPro" id="IPR036259">
    <property type="entry name" value="MFS_trans_sf"/>
</dbReference>
<keyword evidence="8" id="KW-1185">Reference proteome</keyword>
<feature type="transmembrane region" description="Helical" evidence="5">
    <location>
        <begin position="223"/>
        <end position="245"/>
    </location>
</feature>
<dbReference type="EMBL" id="QKWP01000856">
    <property type="protein sequence ID" value="RIB14177.1"/>
    <property type="molecule type" value="Genomic_DNA"/>
</dbReference>
<evidence type="ECO:0000256" key="1">
    <source>
        <dbReference type="ARBA" id="ARBA00004141"/>
    </source>
</evidence>
<dbReference type="STRING" id="44941.A0A397UYB8"/>
<dbReference type="Pfam" id="PF07690">
    <property type="entry name" value="MFS_1"/>
    <property type="match status" value="1"/>
</dbReference>
<feature type="transmembrane region" description="Helical" evidence="5">
    <location>
        <begin position="411"/>
        <end position="432"/>
    </location>
</feature>
<feature type="transmembrane region" description="Helical" evidence="5">
    <location>
        <begin position="96"/>
        <end position="121"/>
    </location>
</feature>
<dbReference type="Gene3D" id="1.20.1720.10">
    <property type="entry name" value="Multidrug resistance protein D"/>
    <property type="match status" value="1"/>
</dbReference>
<dbReference type="PROSITE" id="PS50850">
    <property type="entry name" value="MFS"/>
    <property type="match status" value="1"/>
</dbReference>
<keyword evidence="3 5" id="KW-1133">Transmembrane helix</keyword>
<reference evidence="7 8" key="1">
    <citation type="submission" date="2018-06" db="EMBL/GenBank/DDBJ databases">
        <title>Comparative genomics reveals the genomic features of Rhizophagus irregularis, R. cerebriforme, R. diaphanum and Gigaspora rosea, and their symbiotic lifestyle signature.</title>
        <authorList>
            <person name="Morin E."/>
            <person name="San Clemente H."/>
            <person name="Chen E.C.H."/>
            <person name="De La Providencia I."/>
            <person name="Hainaut M."/>
            <person name="Kuo A."/>
            <person name="Kohler A."/>
            <person name="Murat C."/>
            <person name="Tang N."/>
            <person name="Roy S."/>
            <person name="Loubradou J."/>
            <person name="Henrissat B."/>
            <person name="Grigoriev I.V."/>
            <person name="Corradi N."/>
            <person name="Roux C."/>
            <person name="Martin F.M."/>
        </authorList>
    </citation>
    <scope>NUCLEOTIDE SEQUENCE [LARGE SCALE GENOMIC DNA]</scope>
    <source>
        <strain evidence="7 8">DAOM 194757</strain>
    </source>
</reference>
<feature type="transmembrane region" description="Helical" evidence="5">
    <location>
        <begin position="194"/>
        <end position="216"/>
    </location>
</feature>
<comment type="subcellular location">
    <subcellularLocation>
        <location evidence="1">Membrane</location>
        <topology evidence="1">Multi-pass membrane protein</topology>
    </subcellularLocation>
</comment>
<evidence type="ECO:0000256" key="3">
    <source>
        <dbReference type="ARBA" id="ARBA00022989"/>
    </source>
</evidence>
<evidence type="ECO:0000313" key="8">
    <source>
        <dbReference type="Proteomes" id="UP000266673"/>
    </source>
</evidence>
<gene>
    <name evidence="7" type="ORF">C2G38_2144195</name>
</gene>